<dbReference type="Gene3D" id="3.30.1490.300">
    <property type="match status" value="1"/>
</dbReference>
<protein>
    <submittedName>
        <fullName evidence="2">Type IV pilus assembly protein PilM</fullName>
    </submittedName>
</protein>
<evidence type="ECO:0000313" key="3">
    <source>
        <dbReference type="Proteomes" id="UP001501079"/>
    </source>
</evidence>
<reference evidence="3" key="1">
    <citation type="journal article" date="2019" name="Int. J. Syst. Evol. Microbiol.">
        <title>The Global Catalogue of Microorganisms (GCM) 10K type strain sequencing project: providing services to taxonomists for standard genome sequencing and annotation.</title>
        <authorList>
            <consortium name="The Broad Institute Genomics Platform"/>
            <consortium name="The Broad Institute Genome Sequencing Center for Infectious Disease"/>
            <person name="Wu L."/>
            <person name="Ma J."/>
        </authorList>
    </citation>
    <scope>NUCLEOTIDE SEQUENCE [LARGE SCALE GENOMIC DNA]</scope>
    <source>
        <strain evidence="3">JCM 17591</strain>
    </source>
</reference>
<dbReference type="Proteomes" id="UP001501079">
    <property type="component" value="Unassembled WGS sequence"/>
</dbReference>
<dbReference type="SMART" id="SM00842">
    <property type="entry name" value="FtsA"/>
    <property type="match status" value="1"/>
</dbReference>
<keyword evidence="3" id="KW-1185">Reference proteome</keyword>
<dbReference type="NCBIfam" id="TIGR01175">
    <property type="entry name" value="pilM"/>
    <property type="match status" value="1"/>
</dbReference>
<sequence length="349" mass="36491">MPSTIVGIDIGSETVRAVELSEPGKGRPVLHRYHELDLPAGAVTRGEVEQPHTVATALKQLWARGGFKSKTVVIGVGNQRVLARDLAVPKASLKQIRAALPFQVQDLLPVPVSDALLDFYPLSESEGEAGPTVNGLLLAAIKDAVLGNVKAVQSAGLHPFNVDLVPFALVRALLSREADSGVVAIVDLGATSTTVVIASSGVPQFIRIIPSGSDDLTRALAQRLEVSEEEADRVKQRLGLATTVADLDEHKAVQVIYEVTNEILASLRNTVSYFSNVHPDMPVRGLVVTGGAAVMPGFMKALADVVQLPVSLGDPLANVVLGKGLDPSQFAAARPTLSVAVGLALGSAA</sequence>
<gene>
    <name evidence="2" type="primary">pilM</name>
    <name evidence="2" type="ORF">GCM10022287_26950</name>
</gene>
<dbReference type="Gene3D" id="3.30.420.40">
    <property type="match status" value="2"/>
</dbReference>
<evidence type="ECO:0000313" key="2">
    <source>
        <dbReference type="EMBL" id="GAA4177729.1"/>
    </source>
</evidence>
<dbReference type="InterPro" id="IPR003494">
    <property type="entry name" value="SHS2_FtsA"/>
</dbReference>
<organism evidence="2 3">
    <name type="scientific">Gryllotalpicola koreensis</name>
    <dbReference type="NCBI Taxonomy" id="993086"/>
    <lineage>
        <taxon>Bacteria</taxon>
        <taxon>Bacillati</taxon>
        <taxon>Actinomycetota</taxon>
        <taxon>Actinomycetes</taxon>
        <taxon>Micrococcales</taxon>
        <taxon>Microbacteriaceae</taxon>
        <taxon>Gryllotalpicola</taxon>
    </lineage>
</organism>
<dbReference type="RefSeq" id="WP_344755256.1">
    <property type="nucleotide sequence ID" value="NZ_BAABBW010000004.1"/>
</dbReference>
<dbReference type="InterPro" id="IPR005883">
    <property type="entry name" value="PilM"/>
</dbReference>
<dbReference type="Pfam" id="PF11104">
    <property type="entry name" value="PilM_2"/>
    <property type="match status" value="1"/>
</dbReference>
<evidence type="ECO:0000259" key="1">
    <source>
        <dbReference type="SMART" id="SM00842"/>
    </source>
</evidence>
<dbReference type="InterPro" id="IPR043129">
    <property type="entry name" value="ATPase_NBD"/>
</dbReference>
<dbReference type="CDD" id="cd24049">
    <property type="entry name" value="ASKHA_NBD_PilM"/>
    <property type="match status" value="1"/>
</dbReference>
<dbReference type="PIRSF" id="PIRSF019169">
    <property type="entry name" value="PilM"/>
    <property type="match status" value="1"/>
</dbReference>
<proteinExistence type="predicted"/>
<feature type="domain" description="SHS2" evidence="1">
    <location>
        <begin position="5"/>
        <end position="173"/>
    </location>
</feature>
<dbReference type="PANTHER" id="PTHR32432">
    <property type="entry name" value="CELL DIVISION PROTEIN FTSA-RELATED"/>
    <property type="match status" value="1"/>
</dbReference>
<dbReference type="EMBL" id="BAABBW010000004">
    <property type="protein sequence ID" value="GAA4177729.1"/>
    <property type="molecule type" value="Genomic_DNA"/>
</dbReference>
<dbReference type="InterPro" id="IPR050696">
    <property type="entry name" value="FtsA/MreB"/>
</dbReference>
<dbReference type="SUPFAM" id="SSF53067">
    <property type="entry name" value="Actin-like ATPase domain"/>
    <property type="match status" value="2"/>
</dbReference>
<dbReference type="PANTHER" id="PTHR32432:SF3">
    <property type="entry name" value="ETHANOLAMINE UTILIZATION PROTEIN EUTJ"/>
    <property type="match status" value="1"/>
</dbReference>
<accession>A0ABP8A4M2</accession>
<name>A0ABP8A4M2_9MICO</name>
<comment type="caution">
    <text evidence="2">The sequence shown here is derived from an EMBL/GenBank/DDBJ whole genome shotgun (WGS) entry which is preliminary data.</text>
</comment>